<evidence type="ECO:0000313" key="3">
    <source>
        <dbReference type="Proteomes" id="UP001501612"/>
    </source>
</evidence>
<evidence type="ECO:0000313" key="2">
    <source>
        <dbReference type="EMBL" id="GAA1910219.1"/>
    </source>
</evidence>
<reference evidence="2 3" key="1">
    <citation type="journal article" date="2019" name="Int. J. Syst. Evol. Microbiol.">
        <title>The Global Catalogue of Microorganisms (GCM) 10K type strain sequencing project: providing services to taxonomists for standard genome sequencing and annotation.</title>
        <authorList>
            <consortium name="The Broad Institute Genomics Platform"/>
            <consortium name="The Broad Institute Genome Sequencing Center for Infectious Disease"/>
            <person name="Wu L."/>
            <person name="Ma J."/>
        </authorList>
    </citation>
    <scope>NUCLEOTIDE SEQUENCE [LARGE SCALE GENOMIC DNA]</scope>
    <source>
        <strain evidence="2 3">JCM 14046</strain>
    </source>
</reference>
<dbReference type="InterPro" id="IPR034660">
    <property type="entry name" value="DinB/YfiT-like"/>
</dbReference>
<dbReference type="GO" id="GO:0016853">
    <property type="term" value="F:isomerase activity"/>
    <property type="evidence" value="ECO:0007669"/>
    <property type="project" value="UniProtKB-KW"/>
</dbReference>
<dbReference type="SUPFAM" id="SSF55718">
    <property type="entry name" value="SCP-like"/>
    <property type="match status" value="1"/>
</dbReference>
<name>A0ABN2P1W7_9ACTN</name>
<dbReference type="Gene3D" id="1.20.120.450">
    <property type="entry name" value="dinb family like domain"/>
    <property type="match status" value="1"/>
</dbReference>
<feature type="domain" description="Mycothiol-dependent maleylpyruvate isomerase metal-binding" evidence="1">
    <location>
        <begin position="15"/>
        <end position="153"/>
    </location>
</feature>
<keyword evidence="2" id="KW-0413">Isomerase</keyword>
<dbReference type="InterPro" id="IPR017517">
    <property type="entry name" value="Maleyloyr_isom"/>
</dbReference>
<dbReference type="EMBL" id="BAAAMY010000002">
    <property type="protein sequence ID" value="GAA1910219.1"/>
    <property type="molecule type" value="Genomic_DNA"/>
</dbReference>
<dbReference type="Proteomes" id="UP001501612">
    <property type="component" value="Unassembled WGS sequence"/>
</dbReference>
<sequence length="239" mass="25369">MAHMPTTPSAEIVRLADSTRRLVRTVDGLDEPALAGASLLPDWSRAHVVAHLALNAEAMARGLEGARTGRAEPLYDSPRARADDVEELAHAGPSELRERFLGSAAVLADLLEAMPVTTLATEVEWYPGGMRRQVATFADIRRGEVEVHHVDLATPGYDHTAWPGDFAAWVVATRAAALDADPPFTVYAGDLDRAWSVGGGAEGDPVVTGPAHTLAWWLSGRGSGEGLACDGPLPRIGAW</sequence>
<dbReference type="NCBIfam" id="TIGR03083">
    <property type="entry name" value="maleylpyruvate isomerase family mycothiol-dependent enzyme"/>
    <property type="match status" value="1"/>
</dbReference>
<protein>
    <submittedName>
        <fullName evidence="2">Maleylpyruvate isomerase family mycothiol-dependent enzyme</fullName>
    </submittedName>
</protein>
<accession>A0ABN2P1W7</accession>
<gene>
    <name evidence="2" type="ORF">GCM10009737_09540</name>
</gene>
<dbReference type="InterPro" id="IPR036527">
    <property type="entry name" value="SCP2_sterol-bd_dom_sf"/>
</dbReference>
<proteinExistence type="predicted"/>
<comment type="caution">
    <text evidence="2">The sequence shown here is derived from an EMBL/GenBank/DDBJ whole genome shotgun (WGS) entry which is preliminary data.</text>
</comment>
<evidence type="ECO:0000259" key="1">
    <source>
        <dbReference type="Pfam" id="PF11716"/>
    </source>
</evidence>
<dbReference type="SUPFAM" id="SSF109854">
    <property type="entry name" value="DinB/YfiT-like putative metalloenzymes"/>
    <property type="match status" value="1"/>
</dbReference>
<keyword evidence="3" id="KW-1185">Reference proteome</keyword>
<organism evidence="2 3">
    <name type="scientific">Nocardioides lentus</name>
    <dbReference type="NCBI Taxonomy" id="338077"/>
    <lineage>
        <taxon>Bacteria</taxon>
        <taxon>Bacillati</taxon>
        <taxon>Actinomycetota</taxon>
        <taxon>Actinomycetes</taxon>
        <taxon>Propionibacteriales</taxon>
        <taxon>Nocardioidaceae</taxon>
        <taxon>Nocardioides</taxon>
    </lineage>
</organism>
<dbReference type="InterPro" id="IPR024344">
    <property type="entry name" value="MDMPI_metal-binding"/>
</dbReference>
<dbReference type="Pfam" id="PF11716">
    <property type="entry name" value="MDMPI_N"/>
    <property type="match status" value="1"/>
</dbReference>